<evidence type="ECO:0000256" key="4">
    <source>
        <dbReference type="ARBA" id="ARBA00023186"/>
    </source>
</evidence>
<dbReference type="GO" id="GO:0005737">
    <property type="term" value="C:cytoplasm"/>
    <property type="evidence" value="ECO:0007669"/>
    <property type="project" value="UniProtKB-SubCell"/>
</dbReference>
<accession>A0A4R8S2F5</accession>
<evidence type="ECO:0000313" key="6">
    <source>
        <dbReference type="Proteomes" id="UP000295117"/>
    </source>
</evidence>
<comment type="similarity">
    <text evidence="2">Belongs to the EspG family.</text>
</comment>
<keyword evidence="4" id="KW-0143">Chaperone</keyword>
<name>A0A4R8S2F5_9MYCO</name>
<gene>
    <name evidence="5" type="ORF">DE4585_03934</name>
</gene>
<organism evidence="5 6">
    <name type="scientific">Mycobacteroides salmoniphilum</name>
    <dbReference type="NCBI Taxonomy" id="404941"/>
    <lineage>
        <taxon>Bacteria</taxon>
        <taxon>Bacillati</taxon>
        <taxon>Actinomycetota</taxon>
        <taxon>Actinomycetes</taxon>
        <taxon>Mycobacteriales</taxon>
        <taxon>Mycobacteriaceae</taxon>
        <taxon>Mycobacteroides</taxon>
    </lineage>
</organism>
<protein>
    <recommendedName>
        <fullName evidence="7">ESX-1 secretion-associated protein EspG1</fullName>
    </recommendedName>
</protein>
<dbReference type="Pfam" id="PF14011">
    <property type="entry name" value="ESX-1_EspG"/>
    <property type="match status" value="1"/>
</dbReference>
<comment type="caution">
    <text evidence="5">The sequence shown here is derived from an EMBL/GenBank/DDBJ whole genome shotgun (WGS) entry which is preliminary data.</text>
</comment>
<dbReference type="AlphaFoldDB" id="A0A4R8S2F5"/>
<dbReference type="Proteomes" id="UP000295117">
    <property type="component" value="Unassembled WGS sequence"/>
</dbReference>
<dbReference type="RefSeq" id="WP_078307748.1">
    <property type="nucleotide sequence ID" value="NZ_PECH01000009.1"/>
</dbReference>
<comment type="subcellular location">
    <subcellularLocation>
        <location evidence="1">Cytoplasm</location>
    </subcellularLocation>
</comment>
<sequence length="272" mass="28815">MTAALGSRFNVSEDELRVVAQRVGIQSLPSVLAIRLRQGTDEALDAAIDRATGMLVSRGLIVDGVVADELLELLQVLQRPDRELAMRLVTPDGISRVSVARRGTRLVTARRIGDDIELRGIAGEARLDAAVAALVAELPRSEAAQITPVGAPQQEMHERLSGTHDSAELADRIRALGADSQTAMLLGSALGSRAAFAEIVYYALSAEDDRIARAPVAVGVFYTKRGRIIGAPSASPNGQIWSTLKPGSDHTIGQAIGQLVELGVERWGGVSS</sequence>
<evidence type="ECO:0000313" key="5">
    <source>
        <dbReference type="EMBL" id="TDZ78098.1"/>
    </source>
</evidence>
<evidence type="ECO:0000256" key="1">
    <source>
        <dbReference type="ARBA" id="ARBA00004496"/>
    </source>
</evidence>
<reference evidence="5 6" key="1">
    <citation type="journal article" date="2019" name="Sci. Rep.">
        <title>Extended insight into the Mycobacterium chelonae-abscessus complex through whole genome sequencing of Mycobacterium salmoniphilum outbreak and Mycobacterium salmoniphilum-like strains.</title>
        <authorList>
            <person name="Behra P.R.K."/>
            <person name="Das S."/>
            <person name="Pettersson B.M.F."/>
            <person name="Shirreff L."/>
            <person name="DuCote T."/>
            <person name="Jacobsson K.G."/>
            <person name="Ennis D.G."/>
            <person name="Kirsebom L.A."/>
        </authorList>
    </citation>
    <scope>NUCLEOTIDE SEQUENCE [LARGE SCALE GENOMIC DNA]</scope>
    <source>
        <strain evidence="5 6">DE 4585</strain>
    </source>
</reference>
<proteinExistence type="inferred from homology"/>
<evidence type="ECO:0000256" key="3">
    <source>
        <dbReference type="ARBA" id="ARBA00022490"/>
    </source>
</evidence>
<evidence type="ECO:0008006" key="7">
    <source>
        <dbReference type="Google" id="ProtNLM"/>
    </source>
</evidence>
<evidence type="ECO:0000256" key="2">
    <source>
        <dbReference type="ARBA" id="ARBA00006411"/>
    </source>
</evidence>
<dbReference type="InterPro" id="IPR025734">
    <property type="entry name" value="EspG"/>
</dbReference>
<keyword evidence="3" id="KW-0963">Cytoplasm</keyword>
<dbReference type="EMBL" id="PECH01000009">
    <property type="protein sequence ID" value="TDZ78098.1"/>
    <property type="molecule type" value="Genomic_DNA"/>
</dbReference>